<reference evidence="5 6" key="1">
    <citation type="journal article" date="2016" name="Environ. Microbiol.">
        <title>Genomic diversification of marine cyanophages into stable ecotypes.</title>
        <authorList>
            <person name="Marston M.F."/>
            <person name="Martiny J.B."/>
        </authorList>
    </citation>
    <scope>NUCLEOTIDE SEQUENCE [LARGE SCALE GENOMIC DNA]</scope>
    <source>
        <strain evidence="2">Np_05_0604</strain>
        <strain evidence="3">Sn_08_0709</strain>
        <strain evidence="4">W2_10_0709</strain>
    </source>
</reference>
<organism evidence="1 7">
    <name type="scientific">Cyanophage S-RIM44</name>
    <dbReference type="NCBI Taxonomy" id="1278485"/>
    <lineage>
        <taxon>Viruses</taxon>
        <taxon>Duplodnaviria</taxon>
        <taxon>Heunggongvirae</taxon>
        <taxon>Uroviricota</taxon>
        <taxon>Caudoviricetes</taxon>
        <taxon>Pantevenvirales</taxon>
        <taxon>Kyanoviridae</taxon>
        <taxon>Vellamovirus</taxon>
        <taxon>Vellamovirus rhodeisland44</taxon>
    </lineage>
</organism>
<dbReference type="InterPro" id="IPR031868">
    <property type="entry name" value="Phage_clamp_gp62"/>
</dbReference>
<evidence type="ECO:0000313" key="2">
    <source>
        <dbReference type="EMBL" id="AOO11862.1"/>
    </source>
</evidence>
<dbReference type="Proteomes" id="UP000225402">
    <property type="component" value="Segment"/>
</dbReference>
<dbReference type="EMBL" id="KX349292">
    <property type="protein sequence ID" value="AOO11862.1"/>
    <property type="molecule type" value="Genomic_DNA"/>
</dbReference>
<accession>A0A127KN20</accession>
<evidence type="ECO:0000313" key="4">
    <source>
        <dbReference type="EMBL" id="AOO13029.1"/>
    </source>
</evidence>
<evidence type="ECO:0000313" key="3">
    <source>
        <dbReference type="EMBL" id="AOO12563.1"/>
    </source>
</evidence>
<dbReference type="EMBL" id="KX349295">
    <property type="protein sequence ID" value="AOO12563.1"/>
    <property type="molecule type" value="Genomic_DNA"/>
</dbReference>
<dbReference type="Pfam" id="PF16790">
    <property type="entry name" value="Phage_clamp_A"/>
    <property type="match status" value="1"/>
</dbReference>
<dbReference type="GO" id="GO:0003677">
    <property type="term" value="F:DNA binding"/>
    <property type="evidence" value="ECO:0007669"/>
    <property type="project" value="InterPro"/>
</dbReference>
<reference evidence="1 7" key="2">
    <citation type="submission" date="2016-01" db="EMBL/GenBank/DDBJ databases">
        <title>The genomic content and context of auxiliary metabolic genes in marine cyanophages.</title>
        <authorList>
            <person name="Marston M.F."/>
            <person name="Martiny J.B.H."/>
            <person name="Crummett L.T."/>
        </authorList>
    </citation>
    <scope>NUCLEOTIDE SEQUENCE [LARGE SCALE GENOMIC DNA]</scope>
    <source>
        <strain evidence="1">W2_07_0710</strain>
    </source>
</reference>
<dbReference type="EMBL" id="KU594607">
    <property type="protein sequence ID" value="AMO43390.1"/>
    <property type="molecule type" value="Genomic_DNA"/>
</dbReference>
<evidence type="ECO:0000313" key="1">
    <source>
        <dbReference type="EMBL" id="AMO43390.1"/>
    </source>
</evidence>
<dbReference type="GO" id="GO:0006260">
    <property type="term" value="P:DNA replication"/>
    <property type="evidence" value="ECO:0007669"/>
    <property type="project" value="InterPro"/>
</dbReference>
<dbReference type="EMBL" id="KX349297">
    <property type="protein sequence ID" value="AOO13029.1"/>
    <property type="molecule type" value="Genomic_DNA"/>
</dbReference>
<protein>
    <submittedName>
        <fullName evidence="1">Clamp loader subunit</fullName>
    </submittedName>
</protein>
<name>A0A127KN20_9CAUD</name>
<evidence type="ECO:0000313" key="5">
    <source>
        <dbReference type="Proteomes" id="UP000222561"/>
    </source>
</evidence>
<gene>
    <name evidence="2" type="ORF">Np050604_146</name>
    <name evidence="3" type="ORF">Sn080709_146</name>
    <name evidence="4" type="ORF">W2100709_147</name>
    <name evidence="1" type="ORF">W270710_146</name>
</gene>
<evidence type="ECO:0000313" key="6">
    <source>
        <dbReference type="Proteomes" id="UP000225402"/>
    </source>
</evidence>
<dbReference type="Proteomes" id="UP000225478">
    <property type="component" value="Segment"/>
</dbReference>
<dbReference type="Proteomes" id="UP000225786">
    <property type="component" value="Segment"/>
</dbReference>
<sequence length="128" mass="15034">MKYELKDYLNSINQSKKNVMDEDEDAVKGYPPFIVNKCLSGFTDSILYANEMNMHPYLDKKLQYDFYLNSLKPRKRFTPWLKKDTVENIELVKQYYGYNHSKALAALRILTNSDLQQIKKILDKGGAR</sequence>
<dbReference type="Gene3D" id="1.20.272.50">
    <property type="entry name" value="Bacteriophage clamp loader A subunit, A' domain"/>
    <property type="match status" value="1"/>
</dbReference>
<evidence type="ECO:0000313" key="7">
    <source>
        <dbReference type="Proteomes" id="UP000225786"/>
    </source>
</evidence>
<proteinExistence type="predicted"/>
<dbReference type="Proteomes" id="UP000222561">
    <property type="component" value="Segment"/>
</dbReference>